<sequence>MKTKKWARLPAWLTAVCAVLSGPAAHAASAAGYPSRPITLIVPTAPGGGADFMARVLAQTMTRMLGETVVVENRGGAGGTIGSSHVAKAAPDGYTLLLGYIGTHGTNPALGKLPYDAVADFAPISLIADAQTAILVHPSVKAGNLAELIALAKANPGQLNFASSGKGSMPHVAGIMFGQLTGTSIVPIHYRGSGPALSDTVANRTQLMFGTLVSASQYIRDGRLKALAVTGTSRSALFPDVPTVIESGLKGFEVPQWYGVLAPANTPPDIVRKLNATVHGALADPDTAKRFADQGSDIRTSTPEAFKAFIGTEITRWTEVTRSANITAD</sequence>
<gene>
    <name evidence="3" type="ORF">PIGHUM_03552</name>
</gene>
<evidence type="ECO:0000256" key="2">
    <source>
        <dbReference type="SAM" id="SignalP"/>
    </source>
</evidence>
<keyword evidence="2" id="KW-0732">Signal</keyword>
<keyword evidence="4" id="KW-1185">Reference proteome</keyword>
<reference evidence="3 4" key="1">
    <citation type="submission" date="2018-10" db="EMBL/GenBank/DDBJ databases">
        <authorList>
            <person name="Criscuolo A."/>
        </authorList>
    </citation>
    <scope>NUCLEOTIDE SEQUENCE [LARGE SCALE GENOMIC DNA]</scope>
    <source>
        <strain evidence="3">DnA1</strain>
    </source>
</reference>
<protein>
    <submittedName>
        <fullName evidence="3">Tripartite tricarboxylate transporter family receptor</fullName>
    </submittedName>
</protein>
<dbReference type="CDD" id="cd13578">
    <property type="entry name" value="PBP2_Bug27"/>
    <property type="match status" value="1"/>
</dbReference>
<dbReference type="SUPFAM" id="SSF53850">
    <property type="entry name" value="Periplasmic binding protein-like II"/>
    <property type="match status" value="1"/>
</dbReference>
<dbReference type="PANTHER" id="PTHR42928:SF5">
    <property type="entry name" value="BLR1237 PROTEIN"/>
    <property type="match status" value="1"/>
</dbReference>
<comment type="similarity">
    <text evidence="1">Belongs to the UPF0065 (bug) family.</text>
</comment>
<dbReference type="RefSeq" id="WP_160142336.1">
    <property type="nucleotide sequence ID" value="NZ_UWPJ01000027.1"/>
</dbReference>
<dbReference type="OrthoDB" id="8679153at2"/>
<evidence type="ECO:0000256" key="1">
    <source>
        <dbReference type="ARBA" id="ARBA00006987"/>
    </source>
</evidence>
<dbReference type="Gene3D" id="3.40.190.10">
    <property type="entry name" value="Periplasmic binding protein-like II"/>
    <property type="match status" value="1"/>
</dbReference>
<dbReference type="InterPro" id="IPR005064">
    <property type="entry name" value="BUG"/>
</dbReference>
<organism evidence="3 4">
    <name type="scientific">Pigmentiphaga humi</name>
    <dbReference type="NCBI Taxonomy" id="2478468"/>
    <lineage>
        <taxon>Bacteria</taxon>
        <taxon>Pseudomonadati</taxon>
        <taxon>Pseudomonadota</taxon>
        <taxon>Betaproteobacteria</taxon>
        <taxon>Burkholderiales</taxon>
        <taxon>Alcaligenaceae</taxon>
        <taxon>Pigmentiphaga</taxon>
    </lineage>
</organism>
<dbReference type="PIRSF" id="PIRSF017082">
    <property type="entry name" value="YflP"/>
    <property type="match status" value="1"/>
</dbReference>
<dbReference type="AlphaFoldDB" id="A0A3P4B5A5"/>
<dbReference type="Pfam" id="PF03401">
    <property type="entry name" value="TctC"/>
    <property type="match status" value="1"/>
</dbReference>
<dbReference type="PANTHER" id="PTHR42928">
    <property type="entry name" value="TRICARBOXYLATE-BINDING PROTEIN"/>
    <property type="match status" value="1"/>
</dbReference>
<dbReference type="Gene3D" id="3.40.190.150">
    <property type="entry name" value="Bordetella uptake gene, domain 1"/>
    <property type="match status" value="1"/>
</dbReference>
<dbReference type="Proteomes" id="UP000277294">
    <property type="component" value="Unassembled WGS sequence"/>
</dbReference>
<evidence type="ECO:0000313" key="3">
    <source>
        <dbReference type="EMBL" id="VCU71467.1"/>
    </source>
</evidence>
<dbReference type="InterPro" id="IPR042100">
    <property type="entry name" value="Bug_dom1"/>
</dbReference>
<feature type="chain" id="PRO_5018048449" evidence="2">
    <location>
        <begin position="28"/>
        <end position="329"/>
    </location>
</feature>
<name>A0A3P4B5A5_9BURK</name>
<dbReference type="EMBL" id="UWPJ01000027">
    <property type="protein sequence ID" value="VCU71467.1"/>
    <property type="molecule type" value="Genomic_DNA"/>
</dbReference>
<keyword evidence="3" id="KW-0675">Receptor</keyword>
<accession>A0A3P4B5A5</accession>
<proteinExistence type="inferred from homology"/>
<evidence type="ECO:0000313" key="4">
    <source>
        <dbReference type="Proteomes" id="UP000277294"/>
    </source>
</evidence>
<feature type="signal peptide" evidence="2">
    <location>
        <begin position="1"/>
        <end position="27"/>
    </location>
</feature>